<keyword evidence="8" id="KW-0539">Nucleus</keyword>
<reference evidence="13 14" key="1">
    <citation type="journal article" date="2012" name="Nucleic Acids Res.">
        <title>Sequencing of the smallest Apicomplexan genome from the human pathogen Babesia microti.</title>
        <authorList>
            <person name="Cornillot E."/>
            <person name="Hadj-Kaddour K."/>
            <person name="Dassouli A."/>
            <person name="Noel B."/>
            <person name="Ranwez V."/>
            <person name="Vacherie B."/>
            <person name="Augagneur Y."/>
            <person name="Bres V."/>
            <person name="Duclos A."/>
            <person name="Randazzo S."/>
            <person name="Carcy B."/>
            <person name="Debierre-Grockiego F."/>
            <person name="Delbecq S."/>
            <person name="Moubri-Menage K."/>
            <person name="Shams-Eldin H."/>
            <person name="Usmani-Brown S."/>
            <person name="Bringaud F."/>
            <person name="Wincker P."/>
            <person name="Vivares C.P."/>
            <person name="Schwarz R.T."/>
            <person name="Schetters T.P."/>
            <person name="Krause P.J."/>
            <person name="Gorenflot A."/>
            <person name="Berry V."/>
            <person name="Barbe V."/>
            <person name="Ben Mamoun C."/>
        </authorList>
    </citation>
    <scope>NUCLEOTIDE SEQUENCE [LARGE SCALE GENOMIC DNA]</scope>
    <source>
        <strain evidence="13 14">RI</strain>
    </source>
</reference>
<keyword evidence="7" id="KW-0342">GTP-binding</keyword>
<organism evidence="13 14">
    <name type="scientific">Babesia microti (strain RI)</name>
    <dbReference type="NCBI Taxonomy" id="1133968"/>
    <lineage>
        <taxon>Eukaryota</taxon>
        <taxon>Sar</taxon>
        <taxon>Alveolata</taxon>
        <taxon>Apicomplexa</taxon>
        <taxon>Aconoidasida</taxon>
        <taxon>Piroplasmida</taxon>
        <taxon>Babesiidae</taxon>
        <taxon>Babesia</taxon>
    </lineage>
</organism>
<reference evidence="13 14" key="3">
    <citation type="journal article" date="2016" name="Sci. Rep.">
        <title>Genome-wide diversity and gene expression profiling of Babesia microti isolates identify polymorphic genes that mediate host-pathogen interactions.</title>
        <authorList>
            <person name="Silva J.C."/>
            <person name="Cornillot E."/>
            <person name="McCracken C."/>
            <person name="Usmani-Brown S."/>
            <person name="Dwivedi A."/>
            <person name="Ifeonu O.O."/>
            <person name="Crabtree J."/>
            <person name="Gotia H.T."/>
            <person name="Virji A.Z."/>
            <person name="Reynes C."/>
            <person name="Colinge J."/>
            <person name="Kumar V."/>
            <person name="Lawres L."/>
            <person name="Pazzi J.E."/>
            <person name="Pablo J.V."/>
            <person name="Hung C."/>
            <person name="Brancato J."/>
            <person name="Kumari P."/>
            <person name="Orvis J."/>
            <person name="Tretina K."/>
            <person name="Chibucos M."/>
            <person name="Ott S."/>
            <person name="Sadzewicz L."/>
            <person name="Sengamalay N."/>
            <person name="Shetty A.C."/>
            <person name="Su Q."/>
            <person name="Tallon L."/>
            <person name="Fraser C.M."/>
            <person name="Frutos R."/>
            <person name="Molina D.M."/>
            <person name="Krause P.J."/>
            <person name="Ben Mamoun C."/>
        </authorList>
    </citation>
    <scope>NUCLEOTIDE SEQUENCE [LARGE SCALE GENOMIC DNA]</scope>
    <source>
        <strain evidence="13 14">RI</strain>
    </source>
</reference>
<dbReference type="GO" id="GO:0003924">
    <property type="term" value="F:GTPase activity"/>
    <property type="evidence" value="ECO:0007669"/>
    <property type="project" value="InterPro"/>
</dbReference>
<dbReference type="Pfam" id="PF00009">
    <property type="entry name" value="GTP_EFTU"/>
    <property type="match status" value="1"/>
</dbReference>
<comment type="subcellular location">
    <subcellularLocation>
        <location evidence="1">Nucleus</location>
        <location evidence="1">Nucleolus</location>
    </subcellularLocation>
</comment>
<evidence type="ECO:0000259" key="12">
    <source>
        <dbReference type="PROSITE" id="PS51714"/>
    </source>
</evidence>
<dbReference type="InterPro" id="IPR027417">
    <property type="entry name" value="P-loop_NTPase"/>
</dbReference>
<dbReference type="InterPro" id="IPR007034">
    <property type="entry name" value="BMS1_TSR1_C"/>
</dbReference>
<dbReference type="InterPro" id="IPR030387">
    <property type="entry name" value="G_Bms1/Tsr1_dom"/>
</dbReference>
<dbReference type="EMBL" id="FO082871">
    <property type="protein sequence ID" value="CCF72950.1"/>
    <property type="molecule type" value="Genomic_DNA"/>
</dbReference>
<keyword evidence="6" id="KW-0067">ATP-binding</keyword>
<dbReference type="InterPro" id="IPR039761">
    <property type="entry name" value="Bms1/Tsr1"/>
</dbReference>
<accession>I7IPH2</accession>
<keyword evidence="4" id="KW-0547">Nucleotide-binding</keyword>
<dbReference type="GO" id="GO:0034511">
    <property type="term" value="F:U3 snoRNA binding"/>
    <property type="evidence" value="ECO:0007669"/>
    <property type="project" value="TreeGrafter"/>
</dbReference>
<dbReference type="Pfam" id="PF04950">
    <property type="entry name" value="RIBIOP_C"/>
    <property type="match status" value="1"/>
</dbReference>
<comment type="catalytic activity">
    <reaction evidence="9">
        <text>GTP + H2O = GDP + phosphate + H(+)</text>
        <dbReference type="Rhea" id="RHEA:19669"/>
        <dbReference type="ChEBI" id="CHEBI:15377"/>
        <dbReference type="ChEBI" id="CHEBI:15378"/>
        <dbReference type="ChEBI" id="CHEBI:37565"/>
        <dbReference type="ChEBI" id="CHEBI:43474"/>
        <dbReference type="ChEBI" id="CHEBI:58189"/>
    </reaction>
    <physiologicalReaction direction="left-to-right" evidence="9">
        <dbReference type="Rhea" id="RHEA:19670"/>
    </physiologicalReaction>
</comment>
<keyword evidence="3" id="KW-0597">Phosphoprotein</keyword>
<dbReference type="GO" id="GO:0005525">
    <property type="term" value="F:GTP binding"/>
    <property type="evidence" value="ECO:0007669"/>
    <property type="project" value="UniProtKB-KW"/>
</dbReference>
<feature type="domain" description="Bms1-type G" evidence="12">
    <location>
        <begin position="59"/>
        <end position="225"/>
    </location>
</feature>
<dbReference type="SMART" id="SM01362">
    <property type="entry name" value="DUF663"/>
    <property type="match status" value="1"/>
</dbReference>
<dbReference type="InterPro" id="IPR037875">
    <property type="entry name" value="Bms1_N"/>
</dbReference>
<name>I7IPH2_BABMR</name>
<reference evidence="13 14" key="2">
    <citation type="journal article" date="2013" name="PLoS ONE">
        <title>Whole genome mapping and re-organization of the nuclear and mitochondrial genomes of Babesia microti isolates.</title>
        <authorList>
            <person name="Cornillot E."/>
            <person name="Dassouli A."/>
            <person name="Garg A."/>
            <person name="Pachikara N."/>
            <person name="Randazzo S."/>
            <person name="Depoix D."/>
            <person name="Carcy B."/>
            <person name="Delbecq S."/>
            <person name="Frutos R."/>
            <person name="Silva J.C."/>
            <person name="Sutton R."/>
            <person name="Krause P.J."/>
            <person name="Mamoun C.B."/>
        </authorList>
    </citation>
    <scope>NUCLEOTIDE SEQUENCE [LARGE SCALE GENOMIC DNA]</scope>
    <source>
        <strain evidence="13 14">RI</strain>
    </source>
</reference>
<gene>
    <name evidence="13" type="ORF">BMR1_01G02460</name>
</gene>
<dbReference type="CDD" id="cd01882">
    <property type="entry name" value="BMS1"/>
    <property type="match status" value="1"/>
</dbReference>
<sequence>MAKLKGKGKDKRIDVKRHNPKAFTFSGGVNSVQRRVQRTAEINDKRLKVQKVVKQTDNPPPFIVVIQGPPKSGKSTLIKSLVKHYTRRNITNLSGPITLVSSKNRRLTFIECPSQMQHMLDASKVADLVIILIDASYGYEMDTFEFINILQIHGFPRAIGVLTHLDMFKSDNKAIRKCKNDFKKRFWAEIYDGAKLFYLSKLKNNRYDKIEISNLARFISVQKPITLSWRTSHPYTVSLRHELLDNITYFYGYVYGGRFATDQHIHIPGAGDFQITSIQDCNDPCPIPTVGKRTLQDKQRGIYAPGCDIGMVMLDDEDMYITLPNVKTHFTEGIDSDDEQNVTDAVRMVRQLQKVDRPLDNFNSEFKLTTDSVNLINGDNMNLYNHFDNPITNDNTNIETKKNVVDELDKRTNDNKTVDPFLLRTQDNDIDFQCNELMKLIYKPVNLSAGSLLGNHLSDISKEEDLFDPNLNDQRIFDIVLKDTNFDELINSEMVQSLFKKGTDKTNGDSDAENDDHYEYNSTSENENDHTNDDMMIYDESDPHFITKKQRLQEQLRQREYMETFDFKGIESVQKHLSSSFIGKYVKIGVSNVPKSWLDKVKDKSSVVVIGGLLHGESNFGHTLIRVKRHRWAPKILKNEDPILFSIGWRRFQSLPLYCMEDRNKVRVKMLKYTPEHLHCLAVVYGPLAPPNTGVVGIKNWNKIKSYRISLTGVVLGEASDVKVVKKLKLIGEPHKIYKNTAFIKGMFNSSLEASRCIGARIQTVSGIRGVIKKADRPDGIVRASFEDKIIPSDLVIMKSYVPVTPKSVYNPILDEGGSRIRSIVELKGEFGVAASIGNPYPLKSALTHPVKNPSTIKIPTNLVKNLPFQSRPKKIASDTQIESLPIITSPEHSKSAVLFTKLMTIRKARQERRAEKAKLHRAKVAMGAIKSNEARDAIMRKRIKKRNMLASKKHAIMRDKLAI</sequence>
<dbReference type="VEuPathDB" id="PiroplasmaDB:BMR1_01G02460"/>
<evidence type="ECO:0000256" key="2">
    <source>
        <dbReference type="ARBA" id="ARBA00022517"/>
    </source>
</evidence>
<comment type="similarity">
    <text evidence="10">Belongs to the TRAFAC class translation factor GTPase superfamily. Bms1-like GTPase family. BMS1 subfamily.</text>
</comment>
<evidence type="ECO:0000313" key="14">
    <source>
        <dbReference type="Proteomes" id="UP000002899"/>
    </source>
</evidence>
<dbReference type="GeneID" id="24423566"/>
<keyword evidence="2" id="KW-0690">Ribosome biogenesis</keyword>
<evidence type="ECO:0000256" key="6">
    <source>
        <dbReference type="ARBA" id="ARBA00022840"/>
    </source>
</evidence>
<evidence type="ECO:0000256" key="3">
    <source>
        <dbReference type="ARBA" id="ARBA00022553"/>
    </source>
</evidence>
<dbReference type="GO" id="GO:0000462">
    <property type="term" value="P:maturation of SSU-rRNA from tricistronic rRNA transcript (SSU-rRNA, 5.8S rRNA, LSU-rRNA)"/>
    <property type="evidence" value="ECO:0007669"/>
    <property type="project" value="TreeGrafter"/>
</dbReference>
<dbReference type="KEGG" id="bmic:BMR1_01G02460"/>
<dbReference type="PANTHER" id="PTHR12858">
    <property type="entry name" value="RIBOSOME BIOGENESIS PROTEIN"/>
    <property type="match status" value="1"/>
</dbReference>
<dbReference type="InterPro" id="IPR012948">
    <property type="entry name" value="AARP2CN"/>
</dbReference>
<dbReference type="OrthoDB" id="10260897at2759"/>
<evidence type="ECO:0000256" key="4">
    <source>
        <dbReference type="ARBA" id="ARBA00022741"/>
    </source>
</evidence>
<dbReference type="AlphaFoldDB" id="I7IPH2"/>
<feature type="region of interest" description="Disordered" evidence="11">
    <location>
        <begin position="501"/>
        <end position="533"/>
    </location>
</feature>
<dbReference type="Proteomes" id="UP000002899">
    <property type="component" value="Chromosome I"/>
</dbReference>
<evidence type="ECO:0000313" key="13">
    <source>
        <dbReference type="EMBL" id="CCF72950.1"/>
    </source>
</evidence>
<evidence type="ECO:0000256" key="1">
    <source>
        <dbReference type="ARBA" id="ARBA00004604"/>
    </source>
</evidence>
<dbReference type="GO" id="GO:0005524">
    <property type="term" value="F:ATP binding"/>
    <property type="evidence" value="ECO:0007669"/>
    <property type="project" value="UniProtKB-KW"/>
</dbReference>
<evidence type="ECO:0000256" key="5">
    <source>
        <dbReference type="ARBA" id="ARBA00022801"/>
    </source>
</evidence>
<dbReference type="PANTHER" id="PTHR12858:SF2">
    <property type="entry name" value="RIBOSOME BIOGENESIS PROTEIN BMS1 HOMOLOG"/>
    <property type="match status" value="1"/>
</dbReference>
<protein>
    <submittedName>
        <fullName evidence="13">BMS1, ribosome biogenesis protein BMS1</fullName>
    </submittedName>
</protein>
<keyword evidence="14" id="KW-1185">Reference proteome</keyword>
<evidence type="ECO:0000256" key="8">
    <source>
        <dbReference type="ARBA" id="ARBA00023242"/>
    </source>
</evidence>
<dbReference type="Pfam" id="PF08142">
    <property type="entry name" value="AARP2CN"/>
    <property type="match status" value="1"/>
</dbReference>
<keyword evidence="5" id="KW-0378">Hydrolase</keyword>
<dbReference type="SUPFAM" id="SSF52540">
    <property type="entry name" value="P-loop containing nucleoside triphosphate hydrolases"/>
    <property type="match status" value="1"/>
</dbReference>
<evidence type="ECO:0000256" key="10">
    <source>
        <dbReference type="ARBA" id="ARBA00061391"/>
    </source>
</evidence>
<dbReference type="SMART" id="SM00785">
    <property type="entry name" value="AARP2CN"/>
    <property type="match status" value="1"/>
</dbReference>
<dbReference type="GO" id="GO:0030686">
    <property type="term" value="C:90S preribosome"/>
    <property type="evidence" value="ECO:0007669"/>
    <property type="project" value="TreeGrafter"/>
</dbReference>
<dbReference type="FunFam" id="3.40.50.300:FF:000105">
    <property type="entry name" value="BMS1 ribosome biogenesis factor"/>
    <property type="match status" value="1"/>
</dbReference>
<dbReference type="GO" id="GO:0005654">
    <property type="term" value="C:nucleoplasm"/>
    <property type="evidence" value="ECO:0007669"/>
    <property type="project" value="UniProtKB-ARBA"/>
</dbReference>
<dbReference type="Gene3D" id="3.40.50.300">
    <property type="entry name" value="P-loop containing nucleotide triphosphate hydrolases"/>
    <property type="match status" value="1"/>
</dbReference>
<dbReference type="PROSITE" id="PS51714">
    <property type="entry name" value="G_BMS1"/>
    <property type="match status" value="1"/>
</dbReference>
<dbReference type="GO" id="GO:0032040">
    <property type="term" value="C:small-subunit processome"/>
    <property type="evidence" value="ECO:0007669"/>
    <property type="project" value="UniProtKB-ARBA"/>
</dbReference>
<dbReference type="OMA" id="RERTWTG"/>
<dbReference type="RefSeq" id="XP_012647559.1">
    <property type="nucleotide sequence ID" value="XM_012792105.1"/>
</dbReference>
<evidence type="ECO:0000256" key="7">
    <source>
        <dbReference type="ARBA" id="ARBA00023134"/>
    </source>
</evidence>
<evidence type="ECO:0000256" key="11">
    <source>
        <dbReference type="SAM" id="MobiDB-lite"/>
    </source>
</evidence>
<dbReference type="GO" id="GO:0000479">
    <property type="term" value="P:endonucleolytic cleavage of tricistronic rRNA transcript (SSU-rRNA, 5.8S rRNA, LSU-rRNA)"/>
    <property type="evidence" value="ECO:0007669"/>
    <property type="project" value="TreeGrafter"/>
</dbReference>
<dbReference type="InterPro" id="IPR000795">
    <property type="entry name" value="T_Tr_GTP-bd_dom"/>
</dbReference>
<evidence type="ECO:0000256" key="9">
    <source>
        <dbReference type="ARBA" id="ARBA00049117"/>
    </source>
</evidence>
<proteinExistence type="inferred from homology"/>